<evidence type="ECO:0000313" key="2">
    <source>
        <dbReference type="EMBL" id="PWY55572.1"/>
    </source>
</evidence>
<dbReference type="EMBL" id="QHJG01000016">
    <property type="protein sequence ID" value="PWY55572.1"/>
    <property type="molecule type" value="Genomic_DNA"/>
</dbReference>
<protein>
    <submittedName>
        <fullName evidence="2">Uncharacterized protein</fullName>
    </submittedName>
</protein>
<name>A0A317U516_9GAMM</name>
<comment type="caution">
    <text evidence="2">The sequence shown here is derived from an EMBL/GenBank/DDBJ whole genome shotgun (WGS) entry which is preliminary data.</text>
</comment>
<sequence length="136" mass="15683">MRSILNRDEVVVLVFHLLVIALHLFIVSSLVVIHYLDDRVTRKEPSSSLTHVTTQDNLAGGLLLSPLKLLLVEVVKDFKHKKKHQQTCDPSLNELKLEQVFLGLLGPKEKLNKQGLQLHRCIQKRHPYFFINDILF</sequence>
<reference evidence="2 3" key="1">
    <citation type="submission" date="2018-05" db="EMBL/GenBank/DDBJ databases">
        <title>Legionella qingyii sp.nov., whole genome shotgun sequence.</title>
        <authorList>
            <person name="Wu H."/>
            <person name="Zhu Q."/>
            <person name="Hu C."/>
        </authorList>
    </citation>
    <scope>NUCLEOTIDE SEQUENCE [LARGE SCALE GENOMIC DNA]</scope>
    <source>
        <strain evidence="2 3">HEB18</strain>
    </source>
</reference>
<evidence type="ECO:0000313" key="3">
    <source>
        <dbReference type="Proteomes" id="UP000247152"/>
    </source>
</evidence>
<dbReference type="Proteomes" id="UP000247152">
    <property type="component" value="Unassembled WGS sequence"/>
</dbReference>
<keyword evidence="1" id="KW-1133">Transmembrane helix</keyword>
<feature type="transmembrane region" description="Helical" evidence="1">
    <location>
        <begin position="12"/>
        <end position="36"/>
    </location>
</feature>
<proteinExistence type="predicted"/>
<gene>
    <name evidence="2" type="ORF">DGG96_10665</name>
</gene>
<accession>A0A317U516</accession>
<keyword evidence="1" id="KW-0812">Transmembrane</keyword>
<dbReference type="AlphaFoldDB" id="A0A317U516"/>
<organism evidence="2 3">
    <name type="scientific">Legionella qingyii</name>
    <dbReference type="NCBI Taxonomy" id="2184757"/>
    <lineage>
        <taxon>Bacteria</taxon>
        <taxon>Pseudomonadati</taxon>
        <taxon>Pseudomonadota</taxon>
        <taxon>Gammaproteobacteria</taxon>
        <taxon>Legionellales</taxon>
        <taxon>Legionellaceae</taxon>
        <taxon>Legionella</taxon>
    </lineage>
</organism>
<keyword evidence="1" id="KW-0472">Membrane</keyword>
<evidence type="ECO:0000256" key="1">
    <source>
        <dbReference type="SAM" id="Phobius"/>
    </source>
</evidence>